<dbReference type="Pfam" id="PF25372">
    <property type="entry name" value="DUF7885"/>
    <property type="match status" value="1"/>
</dbReference>
<dbReference type="STRING" id="84645.A0A498MTU1"/>
<protein>
    <submittedName>
        <fullName evidence="2">F-box LRR-repeat 2-like protein</fullName>
    </submittedName>
</protein>
<evidence type="ECO:0000313" key="3">
    <source>
        <dbReference type="Proteomes" id="UP000290572"/>
    </source>
</evidence>
<dbReference type="InterPro" id="IPR006553">
    <property type="entry name" value="Leu-rich_rpt_Cys-con_subtyp"/>
</dbReference>
<dbReference type="GO" id="GO:0019005">
    <property type="term" value="C:SCF ubiquitin ligase complex"/>
    <property type="evidence" value="ECO:0007669"/>
    <property type="project" value="TreeGrafter"/>
</dbReference>
<proteinExistence type="predicted"/>
<dbReference type="SUPFAM" id="SSF52047">
    <property type="entry name" value="RNI-like"/>
    <property type="match status" value="3"/>
</dbReference>
<feature type="domain" description="F-box/LRR-repeat protein 15-like leucin rich repeat" evidence="1">
    <location>
        <begin position="121"/>
        <end position="324"/>
    </location>
</feature>
<dbReference type="FunFam" id="3.80.10.10:FF:001520">
    <property type="entry name" value="Leucine-rich repeat-containing 29"/>
    <property type="match status" value="1"/>
</dbReference>
<dbReference type="Pfam" id="PF13516">
    <property type="entry name" value="LRR_6"/>
    <property type="match status" value="4"/>
</dbReference>
<sequence>MFQDNCRISLGFCPFLPSITRQYNNVVMQSVKPTKQTPTPLQLLVIGNKHKIGLIDANKTTKTVPTLSPLVRMAAVKTDKPREPCLQPVALPQVLTHRVTPVPRNREEEPARAENQSPVQNALRNLEELDLSDLRYLSDLSFNRLTSCTPRLCHLSLAGCHIAFEFDPYRGCPVGFGSSALVSLRNLLSLLQRQASTLHSLDLSRTSITPESLRSIAQVPGLRLEALSLRGCKELTDYSMEILCKHQNGLRTLDLSACTELTSRTVLAVATELKELQSLSLSQDWKITDKGLAELMTLPCLRSLDLSECLHVSGADLVKGLSSPQPRAQLETLSLRSCTYIRDAVMFSLTQQLGRNLRELDLTSCVYLTDLSVRAIATYLPALVVLRLGWCKEISDWGLLGMVEPTKDCEPKDKEEDKGPSFTRTFGNMGFFQPPSLPFQEKPRLVTEEDLGAFRDQEGASLLALRGLQELDLSACSKLTDTSITQVLRFPDLQRLSLSMLPEISDDSLESVALHCRSLTSLALSHCPQISDQGMARALPLLHRLQHLFLACCDAVTNETLSIIALHCDRLRTLDVSMCKDITVHQVDLLQSRLPFLEKVQCRFANGADFTMDAVMFSLTQQLGRNLRELDLTSCVYLTDLSVRAIATYLPALVVLRLGWCKEISDWGLLGMVEPTKDCEPKDKEEDKGPSFTRTFGNMGFFQPPSLPFQEKPRLVTEEDLGAFRDQEGASLLALRGLQELDLSACSKLTDTSITQVLRFPDLQRLSLSMLPEISDDSLESVALHCRSLTSLALSHCPQISDQGMARALPLLHRLQHLFLACCDAVTNETLSIIALHCDRLRTLDVSMCKDITVHQVDLLQSRLPFLEKVQCRFANGADFTMVL</sequence>
<gene>
    <name evidence="2" type="ORF">ROHU_022485</name>
</gene>
<dbReference type="GO" id="GO:0031146">
    <property type="term" value="P:SCF-dependent proteasomal ubiquitin-dependent protein catabolic process"/>
    <property type="evidence" value="ECO:0007669"/>
    <property type="project" value="TreeGrafter"/>
</dbReference>
<dbReference type="InterPro" id="IPR057207">
    <property type="entry name" value="FBXL15_LRR"/>
</dbReference>
<reference evidence="2 3" key="1">
    <citation type="submission" date="2018-03" db="EMBL/GenBank/DDBJ databases">
        <title>Draft genome sequence of Rohu Carp (Labeo rohita).</title>
        <authorList>
            <person name="Das P."/>
            <person name="Kushwaha B."/>
            <person name="Joshi C.G."/>
            <person name="Kumar D."/>
            <person name="Nagpure N.S."/>
            <person name="Sahoo L."/>
            <person name="Das S.P."/>
            <person name="Bit A."/>
            <person name="Patnaik S."/>
            <person name="Meher P.K."/>
            <person name="Jayasankar P."/>
            <person name="Koringa P.G."/>
            <person name="Patel N.V."/>
            <person name="Hinsu A.T."/>
            <person name="Kumar R."/>
            <person name="Pandey M."/>
            <person name="Agarwal S."/>
            <person name="Srivastava S."/>
            <person name="Singh M."/>
            <person name="Iquebal M.A."/>
            <person name="Jaiswal S."/>
            <person name="Angadi U.B."/>
            <person name="Kumar N."/>
            <person name="Raza M."/>
            <person name="Shah T.M."/>
            <person name="Rai A."/>
            <person name="Jena J.K."/>
        </authorList>
    </citation>
    <scope>NUCLEOTIDE SEQUENCE [LARGE SCALE GENOMIC DNA]</scope>
    <source>
        <strain evidence="2">DASCIFA01</strain>
        <tissue evidence="2">Testis</tissue>
    </source>
</reference>
<dbReference type="SMART" id="SM00367">
    <property type="entry name" value="LRR_CC"/>
    <property type="match status" value="20"/>
</dbReference>
<evidence type="ECO:0000313" key="2">
    <source>
        <dbReference type="EMBL" id="RXN24050.1"/>
    </source>
</evidence>
<dbReference type="InterPro" id="IPR001611">
    <property type="entry name" value="Leu-rich_rpt"/>
</dbReference>
<name>A0A498MTU1_LABRO</name>
<accession>A0A498MTU1</accession>
<organism evidence="2 3">
    <name type="scientific">Labeo rohita</name>
    <name type="common">Indian major carp</name>
    <name type="synonym">Cyprinus rohita</name>
    <dbReference type="NCBI Taxonomy" id="84645"/>
    <lineage>
        <taxon>Eukaryota</taxon>
        <taxon>Metazoa</taxon>
        <taxon>Chordata</taxon>
        <taxon>Craniata</taxon>
        <taxon>Vertebrata</taxon>
        <taxon>Euteleostomi</taxon>
        <taxon>Actinopterygii</taxon>
        <taxon>Neopterygii</taxon>
        <taxon>Teleostei</taxon>
        <taxon>Ostariophysi</taxon>
        <taxon>Cypriniformes</taxon>
        <taxon>Cyprinidae</taxon>
        <taxon>Labeoninae</taxon>
        <taxon>Labeonini</taxon>
        <taxon>Labeo</taxon>
    </lineage>
</organism>
<dbReference type="InterPro" id="IPR032675">
    <property type="entry name" value="LRR_dom_sf"/>
</dbReference>
<keyword evidence="3" id="KW-1185">Reference proteome</keyword>
<dbReference type="AlphaFoldDB" id="A0A498MTU1"/>
<comment type="caution">
    <text evidence="2">The sequence shown here is derived from an EMBL/GenBank/DDBJ whole genome shotgun (WGS) entry which is preliminary data.</text>
</comment>
<evidence type="ECO:0000259" key="1">
    <source>
        <dbReference type="Pfam" id="PF25372"/>
    </source>
</evidence>
<dbReference type="Gene3D" id="3.80.10.10">
    <property type="entry name" value="Ribonuclease Inhibitor"/>
    <property type="match status" value="5"/>
</dbReference>
<dbReference type="FunFam" id="3.80.10.10:FF:001330">
    <property type="entry name" value="Leucine-rich repeat-containing 29"/>
    <property type="match status" value="2"/>
</dbReference>
<dbReference type="EMBL" id="QBIY01012552">
    <property type="protein sequence ID" value="RXN24050.1"/>
    <property type="molecule type" value="Genomic_DNA"/>
</dbReference>
<dbReference type="Proteomes" id="UP000290572">
    <property type="component" value="Unassembled WGS sequence"/>
</dbReference>
<dbReference type="PANTHER" id="PTHR13318">
    <property type="entry name" value="PARTNER OF PAIRED, ISOFORM B-RELATED"/>
    <property type="match status" value="1"/>
</dbReference>